<accession>A0A6A4QPG4</accession>
<evidence type="ECO:0000313" key="2">
    <source>
        <dbReference type="Proteomes" id="UP000447434"/>
    </source>
</evidence>
<organism evidence="1 2">
    <name type="scientific">Lupinus albus</name>
    <name type="common">White lupine</name>
    <name type="synonym">Lupinus termis</name>
    <dbReference type="NCBI Taxonomy" id="3870"/>
    <lineage>
        <taxon>Eukaryota</taxon>
        <taxon>Viridiplantae</taxon>
        <taxon>Streptophyta</taxon>
        <taxon>Embryophyta</taxon>
        <taxon>Tracheophyta</taxon>
        <taxon>Spermatophyta</taxon>
        <taxon>Magnoliopsida</taxon>
        <taxon>eudicotyledons</taxon>
        <taxon>Gunneridae</taxon>
        <taxon>Pentapetalae</taxon>
        <taxon>rosids</taxon>
        <taxon>fabids</taxon>
        <taxon>Fabales</taxon>
        <taxon>Fabaceae</taxon>
        <taxon>Papilionoideae</taxon>
        <taxon>50 kb inversion clade</taxon>
        <taxon>genistoids sensu lato</taxon>
        <taxon>core genistoids</taxon>
        <taxon>Genisteae</taxon>
        <taxon>Lupinus</taxon>
    </lineage>
</organism>
<keyword evidence="2" id="KW-1185">Reference proteome</keyword>
<proteinExistence type="predicted"/>
<dbReference type="PANTHER" id="PTHR46816:SF1">
    <property type="entry name" value="TETRATRICOPEPTIDE REPEAT (TPR)-LIKE SUPERFAMILY PROTEIN"/>
    <property type="match status" value="1"/>
</dbReference>
<name>A0A6A4QPG4_LUPAL</name>
<reference evidence="2" key="1">
    <citation type="journal article" date="2020" name="Nat. Commun.">
        <title>Genome sequence of the cluster root forming white lupin.</title>
        <authorList>
            <person name="Hufnagel B."/>
            <person name="Marques A."/>
            <person name="Soriano A."/>
            <person name="Marques L."/>
            <person name="Divol F."/>
            <person name="Doumas P."/>
            <person name="Sallet E."/>
            <person name="Mancinotti D."/>
            <person name="Carrere S."/>
            <person name="Marande W."/>
            <person name="Arribat S."/>
            <person name="Keller J."/>
            <person name="Huneau C."/>
            <person name="Blein T."/>
            <person name="Aime D."/>
            <person name="Laguerre M."/>
            <person name="Taylor J."/>
            <person name="Schubert V."/>
            <person name="Nelson M."/>
            <person name="Geu-Flores F."/>
            <person name="Crespi M."/>
            <person name="Gallardo-Guerrero K."/>
            <person name="Delaux P.-M."/>
            <person name="Salse J."/>
            <person name="Berges H."/>
            <person name="Guyot R."/>
            <person name="Gouzy J."/>
            <person name="Peret B."/>
        </authorList>
    </citation>
    <scope>NUCLEOTIDE SEQUENCE [LARGE SCALE GENOMIC DNA]</scope>
    <source>
        <strain evidence="2">cv. Amiga</strain>
    </source>
</reference>
<sequence length="80" mass="8763">MTLVGREPHTLKNVSSLSIGYLVLGQACYHLGLMEDAMVLLQTWKRLAESIADCNRILALNPTCIQALDTRASLFESIGS</sequence>
<dbReference type="PANTHER" id="PTHR46816">
    <property type="entry name" value="OS01G0273500 PROTEIN"/>
    <property type="match status" value="1"/>
</dbReference>
<dbReference type="PROSITE" id="PS51257">
    <property type="entry name" value="PROKAR_LIPOPROTEIN"/>
    <property type="match status" value="1"/>
</dbReference>
<dbReference type="InterPro" id="IPR011990">
    <property type="entry name" value="TPR-like_helical_dom_sf"/>
</dbReference>
<protein>
    <submittedName>
        <fullName evidence="1">Putative tetratricopeptide-like helical domain-containing protein</fullName>
    </submittedName>
</protein>
<dbReference type="EMBL" id="WOCE01000004">
    <property type="protein sequence ID" value="KAE9615881.1"/>
    <property type="molecule type" value="Genomic_DNA"/>
</dbReference>
<dbReference type="SUPFAM" id="SSF48452">
    <property type="entry name" value="TPR-like"/>
    <property type="match status" value="1"/>
</dbReference>
<dbReference type="AlphaFoldDB" id="A0A6A4QPG4"/>
<gene>
    <name evidence="1" type="ORF">Lalb_Chr04g0259931</name>
</gene>
<comment type="caution">
    <text evidence="1">The sequence shown here is derived from an EMBL/GenBank/DDBJ whole genome shotgun (WGS) entry which is preliminary data.</text>
</comment>
<evidence type="ECO:0000313" key="1">
    <source>
        <dbReference type="EMBL" id="KAE9615881.1"/>
    </source>
</evidence>
<dbReference type="Proteomes" id="UP000447434">
    <property type="component" value="Chromosome 4"/>
</dbReference>